<dbReference type="Proteomes" id="UP000198852">
    <property type="component" value="Unassembled WGS sequence"/>
</dbReference>
<dbReference type="OrthoDB" id="3689620at2"/>
<evidence type="ECO:0000256" key="2">
    <source>
        <dbReference type="SAM" id="Phobius"/>
    </source>
</evidence>
<keyword evidence="2" id="KW-0812">Transmembrane</keyword>
<evidence type="ECO:0000313" key="3">
    <source>
        <dbReference type="EMBL" id="SFS81535.1"/>
    </source>
</evidence>
<feature type="region of interest" description="Disordered" evidence="1">
    <location>
        <begin position="43"/>
        <end position="69"/>
    </location>
</feature>
<protein>
    <submittedName>
        <fullName evidence="3">Uncharacterized protein</fullName>
    </submittedName>
</protein>
<evidence type="ECO:0000256" key="1">
    <source>
        <dbReference type="SAM" id="MobiDB-lite"/>
    </source>
</evidence>
<accession>A0A1I6SX45</accession>
<dbReference type="EMBL" id="FOZX01000005">
    <property type="protein sequence ID" value="SFS81535.1"/>
    <property type="molecule type" value="Genomic_DNA"/>
</dbReference>
<sequence>MVNPDQTRHDTPLADRETLVRGELTPIRDEALHGHETLVKITPEHSRRRDVGEDLDFPDQAPPTPPRGTLADGTIRTTGWLQIGPLAISSGLWATLAGAATGLALTRVWAWLPLVLAVTGLACWWLWVRRWRPASRATNLRRVPAARLRPGTPLRLHGAIGPVAVVESVTPDGPERVTVTFTSGHRHHLRTGRRCHVVEILD</sequence>
<dbReference type="RefSeq" id="WP_093419074.1">
    <property type="nucleotide sequence ID" value="NZ_FOZX01000005.1"/>
</dbReference>
<feature type="transmembrane region" description="Helical" evidence="2">
    <location>
        <begin position="83"/>
        <end position="103"/>
    </location>
</feature>
<feature type="transmembrane region" description="Helical" evidence="2">
    <location>
        <begin position="109"/>
        <end position="128"/>
    </location>
</feature>
<evidence type="ECO:0000313" key="4">
    <source>
        <dbReference type="Proteomes" id="UP000198852"/>
    </source>
</evidence>
<organism evidence="3 4">
    <name type="scientific">Saccharopolyspora flava</name>
    <dbReference type="NCBI Taxonomy" id="95161"/>
    <lineage>
        <taxon>Bacteria</taxon>
        <taxon>Bacillati</taxon>
        <taxon>Actinomycetota</taxon>
        <taxon>Actinomycetes</taxon>
        <taxon>Pseudonocardiales</taxon>
        <taxon>Pseudonocardiaceae</taxon>
        <taxon>Saccharopolyspora</taxon>
    </lineage>
</organism>
<keyword evidence="2" id="KW-1133">Transmembrane helix</keyword>
<dbReference type="STRING" id="95161.SAMN05660874_03513"/>
<reference evidence="4" key="1">
    <citation type="submission" date="2016-10" db="EMBL/GenBank/DDBJ databases">
        <authorList>
            <person name="Varghese N."/>
            <person name="Submissions S."/>
        </authorList>
    </citation>
    <scope>NUCLEOTIDE SEQUENCE [LARGE SCALE GENOMIC DNA]</scope>
    <source>
        <strain evidence="4">DSM 44771</strain>
    </source>
</reference>
<proteinExistence type="predicted"/>
<keyword evidence="2" id="KW-0472">Membrane</keyword>
<gene>
    <name evidence="3" type="ORF">SAMN05660874_03513</name>
</gene>
<keyword evidence="4" id="KW-1185">Reference proteome</keyword>
<dbReference type="AlphaFoldDB" id="A0A1I6SX45"/>
<feature type="compositionally biased region" description="Basic and acidic residues" evidence="1">
    <location>
        <begin position="43"/>
        <end position="52"/>
    </location>
</feature>
<name>A0A1I6SX45_9PSEU</name>